<dbReference type="Proteomes" id="UP001345963">
    <property type="component" value="Unassembled WGS sequence"/>
</dbReference>
<organism evidence="1 2">
    <name type="scientific">Ataeniobius toweri</name>
    <dbReference type="NCBI Taxonomy" id="208326"/>
    <lineage>
        <taxon>Eukaryota</taxon>
        <taxon>Metazoa</taxon>
        <taxon>Chordata</taxon>
        <taxon>Craniata</taxon>
        <taxon>Vertebrata</taxon>
        <taxon>Euteleostomi</taxon>
        <taxon>Actinopterygii</taxon>
        <taxon>Neopterygii</taxon>
        <taxon>Teleostei</taxon>
        <taxon>Neoteleostei</taxon>
        <taxon>Acanthomorphata</taxon>
        <taxon>Ovalentaria</taxon>
        <taxon>Atherinomorphae</taxon>
        <taxon>Cyprinodontiformes</taxon>
        <taxon>Goodeidae</taxon>
        <taxon>Ataeniobius</taxon>
    </lineage>
</organism>
<reference evidence="1 2" key="1">
    <citation type="submission" date="2021-07" db="EMBL/GenBank/DDBJ databases">
        <authorList>
            <person name="Palmer J.M."/>
        </authorList>
    </citation>
    <scope>NUCLEOTIDE SEQUENCE [LARGE SCALE GENOMIC DNA]</scope>
    <source>
        <strain evidence="1 2">AT_MEX2019</strain>
        <tissue evidence="1">Muscle</tissue>
    </source>
</reference>
<evidence type="ECO:0000313" key="1">
    <source>
        <dbReference type="EMBL" id="MED6258504.1"/>
    </source>
</evidence>
<sequence length="119" mass="13815">MNVIGEMFWVYYLKLFTIVYRNFGPFCDHCGGMLGDIVHLEDHGMGFPCQGKPQRLKIMSVCLCANIWLGELLYAFQPFPLILPTLHRVNLSTQRVLMLPEWPMSVCFPMLLHLLDREP</sequence>
<keyword evidence="2" id="KW-1185">Reference proteome</keyword>
<name>A0ABU7CAA7_9TELE</name>
<protein>
    <submittedName>
        <fullName evidence="1">Uncharacterized protein</fullName>
    </submittedName>
</protein>
<evidence type="ECO:0000313" key="2">
    <source>
        <dbReference type="Proteomes" id="UP001345963"/>
    </source>
</evidence>
<comment type="caution">
    <text evidence="1">The sequence shown here is derived from an EMBL/GenBank/DDBJ whole genome shotgun (WGS) entry which is preliminary data.</text>
</comment>
<dbReference type="EMBL" id="JAHUTI010080667">
    <property type="protein sequence ID" value="MED6258504.1"/>
    <property type="molecule type" value="Genomic_DNA"/>
</dbReference>
<accession>A0ABU7CAA7</accession>
<gene>
    <name evidence="1" type="ORF">ATANTOWER_008324</name>
</gene>
<proteinExistence type="predicted"/>